<evidence type="ECO:0000256" key="2">
    <source>
        <dbReference type="ARBA" id="ARBA00022737"/>
    </source>
</evidence>
<evidence type="ECO:0000256" key="3">
    <source>
        <dbReference type="ARBA" id="ARBA00022837"/>
    </source>
</evidence>
<evidence type="ECO:0000313" key="5">
    <source>
        <dbReference type="EMBL" id="KAD3337518.1"/>
    </source>
</evidence>
<keyword evidence="1" id="KW-0479">Metal-binding</keyword>
<proteinExistence type="predicted"/>
<evidence type="ECO:0000313" key="6">
    <source>
        <dbReference type="Proteomes" id="UP000326396"/>
    </source>
</evidence>
<keyword evidence="6" id="KW-1185">Reference proteome</keyword>
<keyword evidence="3" id="KW-0106">Calcium</keyword>
<sequence>MAKSSPTIETNYFDKVFRKFVANGDGKISITELGSATPEHELKDVMSDIDTDREGFIDLEEFIEFQRHGCNASDGAAVNKELREAFDLYDLNKNGKISADELHSVLKMLGVKCSLKECQKMMSK</sequence>
<dbReference type="SUPFAM" id="SSF47473">
    <property type="entry name" value="EF-hand"/>
    <property type="match status" value="1"/>
</dbReference>
<dbReference type="SMART" id="SM00054">
    <property type="entry name" value="EFh"/>
    <property type="match status" value="3"/>
</dbReference>
<dbReference type="CDD" id="cd00051">
    <property type="entry name" value="EFh"/>
    <property type="match status" value="2"/>
</dbReference>
<protein>
    <recommendedName>
        <fullName evidence="4">EF-hand domain-containing protein</fullName>
    </recommendedName>
</protein>
<dbReference type="AlphaFoldDB" id="A0A5N6MCS9"/>
<dbReference type="InterPro" id="IPR039647">
    <property type="entry name" value="EF_hand_pair_protein_CML-like"/>
</dbReference>
<evidence type="ECO:0000259" key="4">
    <source>
        <dbReference type="PROSITE" id="PS50222"/>
    </source>
</evidence>
<feature type="domain" description="EF-hand" evidence="4">
    <location>
        <begin position="77"/>
        <end position="112"/>
    </location>
</feature>
<dbReference type="OrthoDB" id="26525at2759"/>
<dbReference type="FunFam" id="1.10.238.10:FF:000001">
    <property type="entry name" value="Calmodulin 1"/>
    <property type="match status" value="1"/>
</dbReference>
<dbReference type="Gene3D" id="1.10.238.10">
    <property type="entry name" value="EF-hand"/>
    <property type="match status" value="2"/>
</dbReference>
<reference evidence="5 6" key="1">
    <citation type="submission" date="2019-05" db="EMBL/GenBank/DDBJ databases">
        <title>Mikania micrantha, genome provides insights into the molecular mechanism of rapid growth.</title>
        <authorList>
            <person name="Liu B."/>
        </authorList>
    </citation>
    <scope>NUCLEOTIDE SEQUENCE [LARGE SCALE GENOMIC DNA]</scope>
    <source>
        <strain evidence="5">NLD-2019</strain>
        <tissue evidence="5">Leaf</tissue>
    </source>
</reference>
<feature type="domain" description="EF-hand" evidence="4">
    <location>
        <begin position="37"/>
        <end position="72"/>
    </location>
</feature>
<dbReference type="Pfam" id="PF13499">
    <property type="entry name" value="EF-hand_7"/>
    <property type="match status" value="1"/>
</dbReference>
<dbReference type="InterPro" id="IPR018247">
    <property type="entry name" value="EF_Hand_1_Ca_BS"/>
</dbReference>
<dbReference type="InterPro" id="IPR002048">
    <property type="entry name" value="EF_hand_dom"/>
</dbReference>
<dbReference type="PROSITE" id="PS00018">
    <property type="entry name" value="EF_HAND_1"/>
    <property type="match status" value="2"/>
</dbReference>
<gene>
    <name evidence="5" type="ORF">E3N88_33038</name>
</gene>
<accession>A0A5N6MCS9</accession>
<dbReference type="InterPro" id="IPR011992">
    <property type="entry name" value="EF-hand-dom_pair"/>
</dbReference>
<comment type="caution">
    <text evidence="5">The sequence shown here is derived from an EMBL/GenBank/DDBJ whole genome shotgun (WGS) entry which is preliminary data.</text>
</comment>
<dbReference type="PROSITE" id="PS50222">
    <property type="entry name" value="EF_HAND_2"/>
    <property type="match status" value="2"/>
</dbReference>
<dbReference type="Proteomes" id="UP000326396">
    <property type="component" value="Linkage Group LG6"/>
</dbReference>
<dbReference type="GO" id="GO:0005509">
    <property type="term" value="F:calcium ion binding"/>
    <property type="evidence" value="ECO:0007669"/>
    <property type="project" value="InterPro"/>
</dbReference>
<dbReference type="EMBL" id="SZYD01000016">
    <property type="protein sequence ID" value="KAD3337518.1"/>
    <property type="molecule type" value="Genomic_DNA"/>
</dbReference>
<organism evidence="5 6">
    <name type="scientific">Mikania micrantha</name>
    <name type="common">bitter vine</name>
    <dbReference type="NCBI Taxonomy" id="192012"/>
    <lineage>
        <taxon>Eukaryota</taxon>
        <taxon>Viridiplantae</taxon>
        <taxon>Streptophyta</taxon>
        <taxon>Embryophyta</taxon>
        <taxon>Tracheophyta</taxon>
        <taxon>Spermatophyta</taxon>
        <taxon>Magnoliopsida</taxon>
        <taxon>eudicotyledons</taxon>
        <taxon>Gunneridae</taxon>
        <taxon>Pentapetalae</taxon>
        <taxon>asterids</taxon>
        <taxon>campanulids</taxon>
        <taxon>Asterales</taxon>
        <taxon>Asteraceae</taxon>
        <taxon>Asteroideae</taxon>
        <taxon>Heliantheae alliance</taxon>
        <taxon>Eupatorieae</taxon>
        <taxon>Mikania</taxon>
    </lineage>
</organism>
<name>A0A5N6MCS9_9ASTR</name>
<evidence type="ECO:0000256" key="1">
    <source>
        <dbReference type="ARBA" id="ARBA00022723"/>
    </source>
</evidence>
<keyword evidence="2" id="KW-0677">Repeat</keyword>
<dbReference type="Pfam" id="PF13405">
    <property type="entry name" value="EF-hand_6"/>
    <property type="match status" value="1"/>
</dbReference>
<dbReference type="PANTHER" id="PTHR10891">
    <property type="entry name" value="EF-HAND CALCIUM-BINDING DOMAIN CONTAINING PROTEIN"/>
    <property type="match status" value="1"/>
</dbReference>